<dbReference type="RefSeq" id="WP_377960426.1">
    <property type="nucleotide sequence ID" value="NZ_JBHZOL010000004.1"/>
</dbReference>
<comment type="caution">
    <text evidence="1">The sequence shown here is derived from an EMBL/GenBank/DDBJ whole genome shotgun (WGS) entry which is preliminary data.</text>
</comment>
<accession>A0ABW6IBH0</accession>
<evidence type="ECO:0000313" key="2">
    <source>
        <dbReference type="Proteomes" id="UP001600165"/>
    </source>
</evidence>
<dbReference type="Proteomes" id="UP001600165">
    <property type="component" value="Unassembled WGS sequence"/>
</dbReference>
<reference evidence="1 2" key="1">
    <citation type="submission" date="2024-10" db="EMBL/GenBank/DDBJ databases">
        <authorList>
            <person name="Ratan Roy A."/>
            <person name="Morales Sandoval P.H."/>
            <person name="De Los Santos Villalobos S."/>
            <person name="Chakraborty S."/>
            <person name="Mukherjee J."/>
        </authorList>
    </citation>
    <scope>NUCLEOTIDE SEQUENCE [LARGE SCALE GENOMIC DNA]</scope>
    <source>
        <strain evidence="1 2">S1</strain>
    </source>
</reference>
<keyword evidence="2" id="KW-1185">Reference proteome</keyword>
<gene>
    <name evidence="1" type="ORF">ACFVKH_00830</name>
</gene>
<dbReference type="EMBL" id="JBHZOL010000004">
    <property type="protein sequence ID" value="MFE4104799.1"/>
    <property type="molecule type" value="Genomic_DNA"/>
</dbReference>
<protein>
    <submittedName>
        <fullName evidence="1">DUF3891 family protein</fullName>
    </submittedName>
</protein>
<name>A0ABW6IBH0_9CYAN</name>
<dbReference type="InterPro" id="IPR024992">
    <property type="entry name" value="DUF3891"/>
</dbReference>
<dbReference type="Pfam" id="PF13030">
    <property type="entry name" value="DUF3891"/>
    <property type="match status" value="1"/>
</dbReference>
<evidence type="ECO:0000313" key="1">
    <source>
        <dbReference type="EMBL" id="MFE4104799.1"/>
    </source>
</evidence>
<organism evidence="1 2">
    <name type="scientific">Almyronema epifaneia S1</name>
    <dbReference type="NCBI Taxonomy" id="2991925"/>
    <lineage>
        <taxon>Bacteria</taxon>
        <taxon>Bacillati</taxon>
        <taxon>Cyanobacteriota</taxon>
        <taxon>Cyanophyceae</taxon>
        <taxon>Nodosilineales</taxon>
        <taxon>Nodosilineaceae</taxon>
        <taxon>Almyronema</taxon>
        <taxon>Almyronema epifaneia</taxon>
    </lineage>
</organism>
<proteinExistence type="predicted"/>
<sequence length="241" mass="28053">MIVNLVNTGWEVIYHRAHALLASQLAGYWESQAEISYIVDIVSAISHHDDLEREWEGDHLSEAGAPLDFTLDGQLCVDDLREHVDNACYRSRWVALLTAMHVSYLNEGRRQDSKELARFLDELEKRQQQWLKSMDIKPTEAERAYALMRWCDRLSLILCQRQLPDAQRSLEITPGPDERGYTVSQREDTTVSVDPWPFKLKEFTVHIDATYLNQMAFKNNQEFIEQLQTAPVKTLIWKFAQ</sequence>